<dbReference type="PANTHER" id="PTHR33116">
    <property type="entry name" value="REVERSE TRANSCRIPTASE ZINC-BINDING DOMAIN-CONTAINING PROTEIN-RELATED-RELATED"/>
    <property type="match status" value="1"/>
</dbReference>
<dbReference type="AlphaFoldDB" id="A0AAW2X8H0"/>
<sequence>MLEWDFIIASLHLFGFPSRFVAWIEECITSTSFLLSLNGELTGFFPRARGLRQGDPMSLYLFVIAMELLHLLLAQRVEQSKVFRYHWYCAEIGFVNLCFADDLLLFCRAEMQSVQLFRDSLMVFAEWSGFEANPSKSQLIVSKAAMDMKQALLGVLDFQEGTLPVKNLGVLLISSRLTAGDFSPLLRKIDERLKGWGKLQHSFAAWVQLLRVIETRMLKFLWHGNSDSGTAMVAGKDVCKLLEEGGTRP</sequence>
<gene>
    <name evidence="2" type="ORF">Slati_1509800</name>
</gene>
<evidence type="ECO:0000259" key="1">
    <source>
        <dbReference type="PROSITE" id="PS50878"/>
    </source>
</evidence>
<organism evidence="2">
    <name type="scientific">Sesamum latifolium</name>
    <dbReference type="NCBI Taxonomy" id="2727402"/>
    <lineage>
        <taxon>Eukaryota</taxon>
        <taxon>Viridiplantae</taxon>
        <taxon>Streptophyta</taxon>
        <taxon>Embryophyta</taxon>
        <taxon>Tracheophyta</taxon>
        <taxon>Spermatophyta</taxon>
        <taxon>Magnoliopsida</taxon>
        <taxon>eudicotyledons</taxon>
        <taxon>Gunneridae</taxon>
        <taxon>Pentapetalae</taxon>
        <taxon>asterids</taxon>
        <taxon>lamiids</taxon>
        <taxon>Lamiales</taxon>
        <taxon>Pedaliaceae</taxon>
        <taxon>Sesamum</taxon>
    </lineage>
</organism>
<dbReference type="SUPFAM" id="SSF56672">
    <property type="entry name" value="DNA/RNA polymerases"/>
    <property type="match status" value="1"/>
</dbReference>
<proteinExistence type="predicted"/>
<feature type="domain" description="Reverse transcriptase" evidence="1">
    <location>
        <begin position="1"/>
        <end position="157"/>
    </location>
</feature>
<protein>
    <recommendedName>
        <fullName evidence="1">Reverse transcriptase domain-containing protein</fullName>
    </recommendedName>
</protein>
<reference evidence="2" key="2">
    <citation type="journal article" date="2024" name="Plant">
        <title>Genomic evolution and insights into agronomic trait innovations of Sesamum species.</title>
        <authorList>
            <person name="Miao H."/>
            <person name="Wang L."/>
            <person name="Qu L."/>
            <person name="Liu H."/>
            <person name="Sun Y."/>
            <person name="Le M."/>
            <person name="Wang Q."/>
            <person name="Wei S."/>
            <person name="Zheng Y."/>
            <person name="Lin W."/>
            <person name="Duan Y."/>
            <person name="Cao H."/>
            <person name="Xiong S."/>
            <person name="Wang X."/>
            <person name="Wei L."/>
            <person name="Li C."/>
            <person name="Ma Q."/>
            <person name="Ju M."/>
            <person name="Zhao R."/>
            <person name="Li G."/>
            <person name="Mu C."/>
            <person name="Tian Q."/>
            <person name="Mei H."/>
            <person name="Zhang T."/>
            <person name="Gao T."/>
            <person name="Zhang H."/>
        </authorList>
    </citation>
    <scope>NUCLEOTIDE SEQUENCE</scope>
    <source>
        <strain evidence="2">KEN1</strain>
    </source>
</reference>
<accession>A0AAW2X8H0</accession>
<dbReference type="PANTHER" id="PTHR33116:SF76">
    <property type="entry name" value="DUF4283 DOMAIN-CONTAINING PROTEIN"/>
    <property type="match status" value="1"/>
</dbReference>
<dbReference type="InterPro" id="IPR043502">
    <property type="entry name" value="DNA/RNA_pol_sf"/>
</dbReference>
<reference evidence="2" key="1">
    <citation type="submission" date="2020-06" db="EMBL/GenBank/DDBJ databases">
        <authorList>
            <person name="Li T."/>
            <person name="Hu X."/>
            <person name="Zhang T."/>
            <person name="Song X."/>
            <person name="Zhang H."/>
            <person name="Dai N."/>
            <person name="Sheng W."/>
            <person name="Hou X."/>
            <person name="Wei L."/>
        </authorList>
    </citation>
    <scope>NUCLEOTIDE SEQUENCE</scope>
    <source>
        <strain evidence="2">KEN1</strain>
        <tissue evidence="2">Leaf</tissue>
    </source>
</reference>
<name>A0AAW2X8H0_9LAMI</name>
<dbReference type="InterPro" id="IPR000477">
    <property type="entry name" value="RT_dom"/>
</dbReference>
<comment type="caution">
    <text evidence="2">The sequence shown here is derived from an EMBL/GenBank/DDBJ whole genome shotgun (WGS) entry which is preliminary data.</text>
</comment>
<evidence type="ECO:0000313" key="2">
    <source>
        <dbReference type="EMBL" id="KAL0449534.1"/>
    </source>
</evidence>
<dbReference type="EMBL" id="JACGWN010000005">
    <property type="protein sequence ID" value="KAL0449534.1"/>
    <property type="molecule type" value="Genomic_DNA"/>
</dbReference>
<dbReference type="PROSITE" id="PS50878">
    <property type="entry name" value="RT_POL"/>
    <property type="match status" value="1"/>
</dbReference>
<dbReference type="Pfam" id="PF00078">
    <property type="entry name" value="RVT_1"/>
    <property type="match status" value="1"/>
</dbReference>